<name>A0A8K0DFD2_IGNLU</name>
<dbReference type="Proteomes" id="UP000801492">
    <property type="component" value="Unassembled WGS sequence"/>
</dbReference>
<evidence type="ECO:0000313" key="3">
    <source>
        <dbReference type="Proteomes" id="UP000801492"/>
    </source>
</evidence>
<comment type="caution">
    <text evidence="2">The sequence shown here is derived from an EMBL/GenBank/DDBJ whole genome shotgun (WGS) entry which is preliminary data.</text>
</comment>
<organism evidence="2 3">
    <name type="scientific">Ignelater luminosus</name>
    <name type="common">Cucubano</name>
    <name type="synonym">Pyrophorus luminosus</name>
    <dbReference type="NCBI Taxonomy" id="2038154"/>
    <lineage>
        <taxon>Eukaryota</taxon>
        <taxon>Metazoa</taxon>
        <taxon>Ecdysozoa</taxon>
        <taxon>Arthropoda</taxon>
        <taxon>Hexapoda</taxon>
        <taxon>Insecta</taxon>
        <taxon>Pterygota</taxon>
        <taxon>Neoptera</taxon>
        <taxon>Endopterygota</taxon>
        <taxon>Coleoptera</taxon>
        <taxon>Polyphaga</taxon>
        <taxon>Elateriformia</taxon>
        <taxon>Elateroidea</taxon>
        <taxon>Elateridae</taxon>
        <taxon>Agrypninae</taxon>
        <taxon>Pyrophorini</taxon>
        <taxon>Ignelater</taxon>
    </lineage>
</organism>
<feature type="domain" description="F5/8 type C" evidence="1">
    <location>
        <begin position="1"/>
        <end position="94"/>
    </location>
</feature>
<dbReference type="Gene3D" id="2.60.120.260">
    <property type="entry name" value="Galactose-binding domain-like"/>
    <property type="match status" value="1"/>
</dbReference>
<dbReference type="PANTHER" id="PTHR24543">
    <property type="entry name" value="MULTICOPPER OXIDASE-RELATED"/>
    <property type="match status" value="1"/>
</dbReference>
<dbReference type="SUPFAM" id="SSF49785">
    <property type="entry name" value="Galactose-binding domain-like"/>
    <property type="match status" value="1"/>
</dbReference>
<protein>
    <recommendedName>
        <fullName evidence="1">F5/8 type C domain-containing protein</fullName>
    </recommendedName>
</protein>
<dbReference type="PROSITE" id="PS50022">
    <property type="entry name" value="FA58C_3"/>
    <property type="match status" value="1"/>
</dbReference>
<accession>A0A8K0DFD2</accession>
<dbReference type="AlphaFoldDB" id="A0A8K0DFD2"/>
<dbReference type="InterPro" id="IPR000421">
    <property type="entry name" value="FA58C"/>
</dbReference>
<dbReference type="OrthoDB" id="6071166at2759"/>
<evidence type="ECO:0000259" key="1">
    <source>
        <dbReference type="PROSITE" id="PS50022"/>
    </source>
</evidence>
<gene>
    <name evidence="2" type="ORF">ILUMI_03665</name>
</gene>
<sequence>MCTPCVSRYPQGEIRQNHDEVGARLRTEKAGGGWCPKQQVEKGIREYLQVDLGDVHVVAGIQTQGRYDRGRGQEYAEEYTLEYWRPGLGEWKEYKRWDGKQRFRSGRISASSLRSTGDFCKVVVAVGFVAAATVLDRGGARHHVAVPRRCLGVRGAGAVAPQRGGGGIRGRPRRLNSCR</sequence>
<dbReference type="PROSITE" id="PS01285">
    <property type="entry name" value="FA58C_1"/>
    <property type="match status" value="1"/>
</dbReference>
<reference evidence="2" key="1">
    <citation type="submission" date="2019-08" db="EMBL/GenBank/DDBJ databases">
        <title>The genome of the North American firefly Photinus pyralis.</title>
        <authorList>
            <consortium name="Photinus pyralis genome working group"/>
            <person name="Fallon T.R."/>
            <person name="Sander Lower S.E."/>
            <person name="Weng J.-K."/>
        </authorList>
    </citation>
    <scope>NUCLEOTIDE SEQUENCE</scope>
    <source>
        <strain evidence="2">TRF0915ILg1</strain>
        <tissue evidence="2">Whole body</tissue>
    </source>
</reference>
<dbReference type="EMBL" id="VTPC01001268">
    <property type="protein sequence ID" value="KAF2902522.1"/>
    <property type="molecule type" value="Genomic_DNA"/>
</dbReference>
<dbReference type="PANTHER" id="PTHR24543:SF291">
    <property type="entry name" value="SMOKE ALARM, ISOFORM D"/>
    <property type="match status" value="1"/>
</dbReference>
<dbReference type="Pfam" id="PF00754">
    <property type="entry name" value="F5_F8_type_C"/>
    <property type="match status" value="1"/>
</dbReference>
<keyword evidence="3" id="KW-1185">Reference proteome</keyword>
<evidence type="ECO:0000313" key="2">
    <source>
        <dbReference type="EMBL" id="KAF2902522.1"/>
    </source>
</evidence>
<proteinExistence type="predicted"/>
<dbReference type="InterPro" id="IPR008979">
    <property type="entry name" value="Galactose-bd-like_sf"/>
</dbReference>